<dbReference type="PANTHER" id="PTHR15565">
    <property type="entry name" value="AATF PROTEIN APOPTOSIS ANTAGONIZING TRANSCRIPTION FACTOR"/>
    <property type="match status" value="1"/>
</dbReference>
<proteinExistence type="predicted"/>
<name>A0A6A6LR79_HEVBR</name>
<dbReference type="AlphaFoldDB" id="A0A6A6LR79"/>
<feature type="domain" description="AATF leucine zipper-containing" evidence="2">
    <location>
        <begin position="17"/>
        <end position="117"/>
    </location>
</feature>
<protein>
    <recommendedName>
        <fullName evidence="2">AATF leucine zipper-containing domain-containing protein</fullName>
    </recommendedName>
</protein>
<reference evidence="3 4" key="1">
    <citation type="journal article" date="2020" name="Mol. Plant">
        <title>The Chromosome-Based Rubber Tree Genome Provides New Insights into Spurge Genome Evolution and Rubber Biosynthesis.</title>
        <authorList>
            <person name="Liu J."/>
            <person name="Shi C."/>
            <person name="Shi C.C."/>
            <person name="Li W."/>
            <person name="Zhang Q.J."/>
            <person name="Zhang Y."/>
            <person name="Li K."/>
            <person name="Lu H.F."/>
            <person name="Shi C."/>
            <person name="Zhu S.T."/>
            <person name="Xiao Z.Y."/>
            <person name="Nan H."/>
            <person name="Yue Y."/>
            <person name="Zhu X.G."/>
            <person name="Wu Y."/>
            <person name="Hong X.N."/>
            <person name="Fan G.Y."/>
            <person name="Tong Y."/>
            <person name="Zhang D."/>
            <person name="Mao C.L."/>
            <person name="Liu Y.L."/>
            <person name="Hao S.J."/>
            <person name="Liu W.Q."/>
            <person name="Lv M.Q."/>
            <person name="Zhang H.B."/>
            <person name="Liu Y."/>
            <person name="Hu-Tang G.R."/>
            <person name="Wang J.P."/>
            <person name="Wang J.H."/>
            <person name="Sun Y.H."/>
            <person name="Ni S.B."/>
            <person name="Chen W.B."/>
            <person name="Zhang X.C."/>
            <person name="Jiao Y.N."/>
            <person name="Eichler E.E."/>
            <person name="Li G.H."/>
            <person name="Liu X."/>
            <person name="Gao L.Z."/>
        </authorList>
    </citation>
    <scope>NUCLEOTIDE SEQUENCE [LARGE SCALE GENOMIC DNA]</scope>
    <source>
        <strain evidence="4">cv. GT1</strain>
        <tissue evidence="3">Leaf</tissue>
    </source>
</reference>
<comment type="caution">
    <text evidence="3">The sequence shown here is derived from an EMBL/GenBank/DDBJ whole genome shotgun (WGS) entry which is preliminary data.</text>
</comment>
<organism evidence="3 4">
    <name type="scientific">Hevea brasiliensis</name>
    <name type="common">Para rubber tree</name>
    <name type="synonym">Siphonia brasiliensis</name>
    <dbReference type="NCBI Taxonomy" id="3981"/>
    <lineage>
        <taxon>Eukaryota</taxon>
        <taxon>Viridiplantae</taxon>
        <taxon>Streptophyta</taxon>
        <taxon>Embryophyta</taxon>
        <taxon>Tracheophyta</taxon>
        <taxon>Spermatophyta</taxon>
        <taxon>Magnoliopsida</taxon>
        <taxon>eudicotyledons</taxon>
        <taxon>Gunneridae</taxon>
        <taxon>Pentapetalae</taxon>
        <taxon>rosids</taxon>
        <taxon>fabids</taxon>
        <taxon>Malpighiales</taxon>
        <taxon>Euphorbiaceae</taxon>
        <taxon>Crotonoideae</taxon>
        <taxon>Micrandreae</taxon>
        <taxon>Hevea</taxon>
    </lineage>
</organism>
<dbReference type="EMBL" id="JAAGAX010000009">
    <property type="protein sequence ID" value="KAF2303554.1"/>
    <property type="molecule type" value="Genomic_DNA"/>
</dbReference>
<sequence>MLYEEEGEGDTPNYSHKDAEMEDLEKEYMHLHNQEQDILKNLKRQKDEDLLKGQAEKNQKWFYTDMQFGNSGKSAKKHSKDSKKSDEDSDEEWLRISQMHRRIATFRDKSIDKWQRKTQVTTGAAAIKGKLLAFNLNVSEQVASYMRDPNRMMKQMQLSRSTVGVFGTVESFDESFSFSFKNDAKFMAR</sequence>
<dbReference type="InterPro" id="IPR039223">
    <property type="entry name" value="AATF/Bfr2"/>
</dbReference>
<dbReference type="Pfam" id="PF13339">
    <property type="entry name" value="AATF-Che1"/>
    <property type="match status" value="1"/>
</dbReference>
<dbReference type="GO" id="GO:0005730">
    <property type="term" value="C:nucleolus"/>
    <property type="evidence" value="ECO:0007669"/>
    <property type="project" value="TreeGrafter"/>
</dbReference>
<evidence type="ECO:0000259" key="2">
    <source>
        <dbReference type="Pfam" id="PF13339"/>
    </source>
</evidence>
<dbReference type="InterPro" id="IPR025160">
    <property type="entry name" value="AATF"/>
</dbReference>
<evidence type="ECO:0000313" key="3">
    <source>
        <dbReference type="EMBL" id="KAF2303554.1"/>
    </source>
</evidence>
<accession>A0A6A6LR79</accession>
<feature type="region of interest" description="Disordered" evidence="1">
    <location>
        <begin position="71"/>
        <end position="92"/>
    </location>
</feature>
<gene>
    <name evidence="3" type="ORF">GH714_019116</name>
</gene>
<dbReference type="PANTHER" id="PTHR15565:SF0">
    <property type="entry name" value="PROTEIN AATF"/>
    <property type="match status" value="1"/>
</dbReference>
<evidence type="ECO:0000313" key="4">
    <source>
        <dbReference type="Proteomes" id="UP000467840"/>
    </source>
</evidence>
<feature type="region of interest" description="Disordered" evidence="1">
    <location>
        <begin position="1"/>
        <end position="32"/>
    </location>
</feature>
<dbReference type="Proteomes" id="UP000467840">
    <property type="component" value="Chromosome 16"/>
</dbReference>
<evidence type="ECO:0000256" key="1">
    <source>
        <dbReference type="SAM" id="MobiDB-lite"/>
    </source>
</evidence>
<keyword evidence="4" id="KW-1185">Reference proteome</keyword>